<dbReference type="InterPro" id="IPR001387">
    <property type="entry name" value="Cro/C1-type_HTH"/>
</dbReference>
<comment type="caution">
    <text evidence="1">The sequence shown here is derived from an EMBL/GenBank/DDBJ whole genome shotgun (WGS) entry which is preliminary data.</text>
</comment>
<dbReference type="InterPro" id="IPR010982">
    <property type="entry name" value="Lambda_DNA-bd_dom_sf"/>
</dbReference>
<organism evidence="1 2">
    <name type="scientific">Bifidobacterium longum subsp. longum</name>
    <dbReference type="NCBI Taxonomy" id="1679"/>
    <lineage>
        <taxon>Bacteria</taxon>
        <taxon>Bacillati</taxon>
        <taxon>Actinomycetota</taxon>
        <taxon>Actinomycetes</taxon>
        <taxon>Bifidobacteriales</taxon>
        <taxon>Bifidobacteriaceae</taxon>
        <taxon>Bifidobacterium</taxon>
    </lineage>
</organism>
<accession>A0A4R0SH78</accession>
<dbReference type="CDD" id="cd00093">
    <property type="entry name" value="HTH_XRE"/>
    <property type="match status" value="1"/>
</dbReference>
<dbReference type="SUPFAM" id="SSF47413">
    <property type="entry name" value="lambda repressor-like DNA-binding domains"/>
    <property type="match status" value="1"/>
</dbReference>
<protein>
    <submittedName>
        <fullName evidence="1">Uncharacterized protein</fullName>
    </submittedName>
</protein>
<dbReference type="Proteomes" id="UP000292241">
    <property type="component" value="Unassembled WGS sequence"/>
</dbReference>
<dbReference type="InterPro" id="IPR027910">
    <property type="entry name" value="YdiL_sf"/>
</dbReference>
<name>A0A4R0SH78_BIFLL</name>
<reference evidence="1 2" key="1">
    <citation type="journal article" date="2018" name="Sci. Rep.">
        <title>Genomic diversity and distribution of Bifidobacterium longum subsp. longum across the human lifespan.</title>
        <authorList>
            <person name="Odamaki T."/>
            <person name="Bottacini F."/>
            <person name="Kato K."/>
            <person name="Mitsuyama E."/>
            <person name="Yoshida K."/>
            <person name="Horigome A."/>
            <person name="Xiao J.Z."/>
            <person name="van Sinderen D."/>
        </authorList>
    </citation>
    <scope>NUCLEOTIDE SEQUENCE [LARGE SCALE GENOMIC DNA]</scope>
    <source>
        <strain evidence="1 2">MCC10008</strain>
    </source>
</reference>
<sequence length="148" mass="16583">MDGSLSRMRGKADFRLMRELLGLPQEWVAKRVGVDARTVRNWESPRYFYPPKREAWDLVEGLWRRADAKAAGLVEIASSAARVARERGVEPAPLMLAYWRDAAQWAKAHPEDGDAGMWRVENAAARLAADRLHAMGLPVAIAYAEPEA</sequence>
<evidence type="ECO:0000313" key="1">
    <source>
        <dbReference type="EMBL" id="TCD81682.1"/>
    </source>
</evidence>
<dbReference type="GO" id="GO:0003677">
    <property type="term" value="F:DNA binding"/>
    <property type="evidence" value="ECO:0007669"/>
    <property type="project" value="InterPro"/>
</dbReference>
<dbReference type="RefSeq" id="WP_131205751.1">
    <property type="nucleotide sequence ID" value="NZ_JBJNPW010000002.1"/>
</dbReference>
<proteinExistence type="predicted"/>
<evidence type="ECO:0000313" key="2">
    <source>
        <dbReference type="Proteomes" id="UP000292241"/>
    </source>
</evidence>
<gene>
    <name evidence="1" type="ORF">MCC10008_2159</name>
</gene>
<dbReference type="Gene3D" id="1.10.3100.10">
    <property type="entry name" value="Putative cytoplasmic protein"/>
    <property type="match status" value="1"/>
</dbReference>
<dbReference type="EMBL" id="SHPR01000057">
    <property type="protein sequence ID" value="TCD81682.1"/>
    <property type="molecule type" value="Genomic_DNA"/>
</dbReference>
<dbReference type="AlphaFoldDB" id="A0A4R0SH78"/>